<dbReference type="CDD" id="cd04301">
    <property type="entry name" value="NAT_SF"/>
    <property type="match status" value="1"/>
</dbReference>
<sequence length="246" mass="28026">MNPFPPNPPVRGYEFRKATKDDLDNITQIHIDGFLEEPMDNYCFPNRFEYMEDHFTWLRKEYEYYLDNSNKYLVHVAVPAGCSAEGAPPKPMALAVWNIDVLAHVPPLGKSLLLRFINTLLNSLLLDRGLEQRKDVNKKHVEAYMQVASKRYVPHGFFYKWGEEQITLSVLTVLPDFRRQGVATMMVHWGTSAASKKGWPVTVCASPMGQLLYENLKFVVVGTEVIQAEDEEDSFSSAVMVLHPGS</sequence>
<reference evidence="1 2" key="1">
    <citation type="submission" date="2019-12" db="EMBL/GenBank/DDBJ databases">
        <title>Draft genome sequence of the ascomycete Xylaria multiplex DSM 110363.</title>
        <authorList>
            <person name="Buettner E."/>
            <person name="Kellner H."/>
        </authorList>
    </citation>
    <scope>NUCLEOTIDE SEQUENCE [LARGE SCALE GENOMIC DNA]</scope>
    <source>
        <strain evidence="1 2">DSM 110363</strain>
    </source>
</reference>
<dbReference type="GO" id="GO:0016747">
    <property type="term" value="F:acyltransferase activity, transferring groups other than amino-acyl groups"/>
    <property type="evidence" value="ECO:0007669"/>
    <property type="project" value="InterPro"/>
</dbReference>
<accession>A0A7C8IV69</accession>
<dbReference type="Proteomes" id="UP000481858">
    <property type="component" value="Unassembled WGS sequence"/>
</dbReference>
<organism evidence="1 2">
    <name type="scientific">Xylaria multiplex</name>
    <dbReference type="NCBI Taxonomy" id="323545"/>
    <lineage>
        <taxon>Eukaryota</taxon>
        <taxon>Fungi</taxon>
        <taxon>Dikarya</taxon>
        <taxon>Ascomycota</taxon>
        <taxon>Pezizomycotina</taxon>
        <taxon>Sordariomycetes</taxon>
        <taxon>Xylariomycetidae</taxon>
        <taxon>Xylariales</taxon>
        <taxon>Xylariaceae</taxon>
        <taxon>Xylaria</taxon>
    </lineage>
</organism>
<evidence type="ECO:0000313" key="1">
    <source>
        <dbReference type="EMBL" id="KAF2970783.1"/>
    </source>
</evidence>
<dbReference type="InterPro" id="IPR016181">
    <property type="entry name" value="Acyl_CoA_acyltransferase"/>
</dbReference>
<dbReference type="InParanoid" id="A0A7C8IV69"/>
<dbReference type="InterPro" id="IPR052523">
    <property type="entry name" value="Trichothecene_AcTrans"/>
</dbReference>
<evidence type="ECO:0000313" key="2">
    <source>
        <dbReference type="Proteomes" id="UP000481858"/>
    </source>
</evidence>
<name>A0A7C8IV69_9PEZI</name>
<proteinExistence type="predicted"/>
<comment type="caution">
    <text evidence="1">The sequence shown here is derived from an EMBL/GenBank/DDBJ whole genome shotgun (WGS) entry which is preliminary data.</text>
</comment>
<dbReference type="Gene3D" id="3.40.630.30">
    <property type="match status" value="1"/>
</dbReference>
<dbReference type="PANTHER" id="PTHR42791">
    <property type="entry name" value="GNAT FAMILY ACETYLTRANSFERASE"/>
    <property type="match status" value="1"/>
</dbReference>
<dbReference type="SUPFAM" id="SSF55729">
    <property type="entry name" value="Acyl-CoA N-acyltransferases (Nat)"/>
    <property type="match status" value="1"/>
</dbReference>
<protein>
    <submittedName>
        <fullName evidence="1">Uncharacterized protein</fullName>
    </submittedName>
</protein>
<dbReference type="AlphaFoldDB" id="A0A7C8IV69"/>
<dbReference type="OrthoDB" id="4738875at2759"/>
<gene>
    <name evidence="1" type="ORF">GQX73_g2844</name>
</gene>
<keyword evidence="2" id="KW-1185">Reference proteome</keyword>
<dbReference type="EMBL" id="WUBL01000019">
    <property type="protein sequence ID" value="KAF2970783.1"/>
    <property type="molecule type" value="Genomic_DNA"/>
</dbReference>
<dbReference type="PANTHER" id="PTHR42791:SF2">
    <property type="entry name" value="N-ACETYLTRANSFERASE DOMAIN-CONTAINING PROTEIN"/>
    <property type="match status" value="1"/>
</dbReference>